<protein>
    <submittedName>
        <fullName evidence="1">Uncharacterized protein</fullName>
    </submittedName>
</protein>
<dbReference type="EMBL" id="UINC01205951">
    <property type="protein sequence ID" value="SVE27357.1"/>
    <property type="molecule type" value="Genomic_DNA"/>
</dbReference>
<name>A0A383C4P5_9ZZZZ</name>
<evidence type="ECO:0000313" key="1">
    <source>
        <dbReference type="EMBL" id="SVE27357.1"/>
    </source>
</evidence>
<dbReference type="AlphaFoldDB" id="A0A383C4P5"/>
<accession>A0A383C4P5</accession>
<feature type="non-terminal residue" evidence="1">
    <location>
        <position position="44"/>
    </location>
</feature>
<gene>
    <name evidence="1" type="ORF">METZ01_LOCUS480211</name>
</gene>
<organism evidence="1">
    <name type="scientific">marine metagenome</name>
    <dbReference type="NCBI Taxonomy" id="408172"/>
    <lineage>
        <taxon>unclassified sequences</taxon>
        <taxon>metagenomes</taxon>
        <taxon>ecological metagenomes</taxon>
    </lineage>
</organism>
<feature type="non-terminal residue" evidence="1">
    <location>
        <position position="1"/>
    </location>
</feature>
<sequence>VTAVWGAEFIELFLDVCIPNQLSPANLPALPPGSRYRVFTTSAD</sequence>
<proteinExistence type="predicted"/>
<reference evidence="1" key="1">
    <citation type="submission" date="2018-05" db="EMBL/GenBank/DDBJ databases">
        <authorList>
            <person name="Lanie J.A."/>
            <person name="Ng W.-L."/>
            <person name="Kazmierczak K.M."/>
            <person name="Andrzejewski T.M."/>
            <person name="Davidsen T.M."/>
            <person name="Wayne K.J."/>
            <person name="Tettelin H."/>
            <person name="Glass J.I."/>
            <person name="Rusch D."/>
            <person name="Podicherti R."/>
            <person name="Tsui H.-C.T."/>
            <person name="Winkler M.E."/>
        </authorList>
    </citation>
    <scope>NUCLEOTIDE SEQUENCE</scope>
</reference>